<dbReference type="Pfam" id="PF03734">
    <property type="entry name" value="YkuD"/>
    <property type="match status" value="1"/>
</dbReference>
<dbReference type="PANTHER" id="PTHR38589">
    <property type="entry name" value="BLR0621 PROTEIN"/>
    <property type="match status" value="1"/>
</dbReference>
<gene>
    <name evidence="3" type="ORF">GOACH_10_00210</name>
</gene>
<evidence type="ECO:0000256" key="1">
    <source>
        <dbReference type="SAM" id="MobiDB-lite"/>
    </source>
</evidence>
<feature type="region of interest" description="Disordered" evidence="1">
    <location>
        <begin position="1"/>
        <end position="24"/>
    </location>
</feature>
<dbReference type="GO" id="GO:0016740">
    <property type="term" value="F:transferase activity"/>
    <property type="evidence" value="ECO:0007669"/>
    <property type="project" value="InterPro"/>
</dbReference>
<reference evidence="3 4" key="1">
    <citation type="submission" date="2012-12" db="EMBL/GenBank/DDBJ databases">
        <title>Whole genome shotgun sequence of Gordonia aichiensis NBRC 108223.</title>
        <authorList>
            <person name="Isaki-Nakamura S."/>
            <person name="Hosoyama A."/>
            <person name="Tsuchikane K."/>
            <person name="Ando Y."/>
            <person name="Baba S."/>
            <person name="Ohji S."/>
            <person name="Hamada M."/>
            <person name="Tamura T."/>
            <person name="Yamazoe A."/>
            <person name="Yamazaki S."/>
            <person name="Fujita N."/>
        </authorList>
    </citation>
    <scope>NUCLEOTIDE SEQUENCE [LARGE SCALE GENOMIC DNA]</scope>
    <source>
        <strain evidence="3 4">NBRC 108223</strain>
    </source>
</reference>
<comment type="caution">
    <text evidence="3">The sequence shown here is derived from an EMBL/GenBank/DDBJ whole genome shotgun (WGS) entry which is preliminary data.</text>
</comment>
<proteinExistence type="predicted"/>
<evidence type="ECO:0000313" key="4">
    <source>
        <dbReference type="Proteomes" id="UP000010988"/>
    </source>
</evidence>
<dbReference type="eggNOG" id="COG3786">
    <property type="taxonomic scope" value="Bacteria"/>
</dbReference>
<evidence type="ECO:0000313" key="3">
    <source>
        <dbReference type="EMBL" id="GAC49054.1"/>
    </source>
</evidence>
<dbReference type="EMBL" id="BANR01000010">
    <property type="protein sequence ID" value="GAC49054.1"/>
    <property type="molecule type" value="Genomic_DNA"/>
</dbReference>
<dbReference type="Proteomes" id="UP000010988">
    <property type="component" value="Unassembled WGS sequence"/>
</dbReference>
<feature type="compositionally biased region" description="Polar residues" evidence="1">
    <location>
        <begin position="11"/>
        <end position="24"/>
    </location>
</feature>
<feature type="domain" description="L,D-TPase catalytic" evidence="2">
    <location>
        <begin position="45"/>
        <end position="194"/>
    </location>
</feature>
<evidence type="ECO:0000259" key="2">
    <source>
        <dbReference type="Pfam" id="PF03734"/>
    </source>
</evidence>
<accession>L7KKE2</accession>
<dbReference type="AlphaFoldDB" id="L7KKE2"/>
<sequence>MDGLLDKLAGNGSTAPGTTSSDTSQMIVVTAPRASDTTATLTAFDKGADKTWKPAFGPTKAFLGSQGMGEPKDNVPRTPEGTFALDQAFGRQANPGTKMPYFQATRQDWWDSNMKSPTYNTHVHSPKSPGGDSENLYDSGPVYDYAVNIAHNPQRTPGKASAMFLHVTNGEPTQGCVAIDRDVMRKILMWLDPAKHPKITIGVNAAAPTGDGPTTTAPSKTSPTTPASPSLPGVSDILGDKGLSDLLTQLVNLIPTLLGTK</sequence>
<protein>
    <recommendedName>
        <fullName evidence="2">L,D-TPase catalytic domain-containing protein</fullName>
    </recommendedName>
</protein>
<dbReference type="PANTHER" id="PTHR38589:SF1">
    <property type="entry name" value="BLR0621 PROTEIN"/>
    <property type="match status" value="1"/>
</dbReference>
<dbReference type="STRING" id="1220583.GOACH_10_00210"/>
<feature type="region of interest" description="Disordered" evidence="1">
    <location>
        <begin position="204"/>
        <end position="235"/>
    </location>
</feature>
<feature type="compositionally biased region" description="Low complexity" evidence="1">
    <location>
        <begin position="205"/>
        <end position="232"/>
    </location>
</feature>
<dbReference type="InterPro" id="IPR005490">
    <property type="entry name" value="LD_TPept_cat_dom"/>
</dbReference>
<organism evidence="3 4">
    <name type="scientific">Gordonia aichiensis NBRC 108223</name>
    <dbReference type="NCBI Taxonomy" id="1220583"/>
    <lineage>
        <taxon>Bacteria</taxon>
        <taxon>Bacillati</taxon>
        <taxon>Actinomycetota</taxon>
        <taxon>Actinomycetes</taxon>
        <taxon>Mycobacteriales</taxon>
        <taxon>Gordoniaceae</taxon>
        <taxon>Gordonia</taxon>
    </lineage>
</organism>
<keyword evidence="4" id="KW-1185">Reference proteome</keyword>
<name>L7KKE2_9ACTN</name>